<gene>
    <name evidence="1" type="ORF">SMTD_LOCUS21118</name>
</gene>
<dbReference type="AlphaFoldDB" id="A0A3P8H084"/>
<accession>A0A3P8H084</accession>
<dbReference type="EMBL" id="UZAL01046355">
    <property type="protein sequence ID" value="VDP84170.1"/>
    <property type="molecule type" value="Genomic_DNA"/>
</dbReference>
<proteinExistence type="predicted"/>
<organism evidence="1 2">
    <name type="scientific">Schistosoma mattheei</name>
    <dbReference type="NCBI Taxonomy" id="31246"/>
    <lineage>
        <taxon>Eukaryota</taxon>
        <taxon>Metazoa</taxon>
        <taxon>Spiralia</taxon>
        <taxon>Lophotrochozoa</taxon>
        <taxon>Platyhelminthes</taxon>
        <taxon>Trematoda</taxon>
        <taxon>Digenea</taxon>
        <taxon>Strigeidida</taxon>
        <taxon>Schistosomatoidea</taxon>
        <taxon>Schistosomatidae</taxon>
        <taxon>Schistosoma</taxon>
    </lineage>
</organism>
<keyword evidence="2" id="KW-1185">Reference proteome</keyword>
<sequence>MSNGDSHKISNSIHQTNKSLNYNDEALKTISKKSSEKFINEQCLSMDPITNLSELESTGTKTSYLDNLFKEFNYKPFETHKCGNHCLKSYRKPSSSLSPILCSENPMDYKGLNPLEIPFRCGWLR</sequence>
<dbReference type="Proteomes" id="UP000269396">
    <property type="component" value="Unassembled WGS sequence"/>
</dbReference>
<evidence type="ECO:0000313" key="2">
    <source>
        <dbReference type="Proteomes" id="UP000269396"/>
    </source>
</evidence>
<name>A0A3P8H084_9TREM</name>
<protein>
    <submittedName>
        <fullName evidence="1">Uncharacterized protein</fullName>
    </submittedName>
</protein>
<evidence type="ECO:0000313" key="1">
    <source>
        <dbReference type="EMBL" id="VDP84170.1"/>
    </source>
</evidence>
<reference evidence="1 2" key="1">
    <citation type="submission" date="2018-11" db="EMBL/GenBank/DDBJ databases">
        <authorList>
            <consortium name="Pathogen Informatics"/>
        </authorList>
    </citation>
    <scope>NUCLEOTIDE SEQUENCE [LARGE SCALE GENOMIC DNA]</scope>
    <source>
        <strain>Denwood</strain>
        <strain evidence="2">Zambia</strain>
    </source>
</reference>